<dbReference type="OrthoDB" id="2290308at2759"/>
<feature type="compositionally biased region" description="Polar residues" evidence="6">
    <location>
        <begin position="177"/>
        <end position="188"/>
    </location>
</feature>
<protein>
    <submittedName>
        <fullName evidence="7">Uncharacterized protein</fullName>
    </submittedName>
</protein>
<evidence type="ECO:0000313" key="8">
    <source>
        <dbReference type="Proteomes" id="UP000646827"/>
    </source>
</evidence>
<dbReference type="Pfam" id="PF08598">
    <property type="entry name" value="Sds3"/>
    <property type="match status" value="1"/>
</dbReference>
<keyword evidence="2" id="KW-0678">Repressor</keyword>
<keyword evidence="8" id="KW-1185">Reference proteome</keyword>
<feature type="region of interest" description="Disordered" evidence="6">
    <location>
        <begin position="59"/>
        <end position="218"/>
    </location>
</feature>
<gene>
    <name evidence="7" type="ORF">INT45_004495</name>
</gene>
<dbReference type="InterPro" id="IPR013907">
    <property type="entry name" value="Sds3"/>
</dbReference>
<feature type="compositionally biased region" description="Basic residues" evidence="6">
    <location>
        <begin position="153"/>
        <end position="174"/>
    </location>
</feature>
<dbReference type="GO" id="GO:0005654">
    <property type="term" value="C:nucleoplasm"/>
    <property type="evidence" value="ECO:0007669"/>
    <property type="project" value="UniProtKB-ARBA"/>
</dbReference>
<evidence type="ECO:0000256" key="3">
    <source>
        <dbReference type="ARBA" id="ARBA00023015"/>
    </source>
</evidence>
<dbReference type="GO" id="GO:0010468">
    <property type="term" value="P:regulation of gene expression"/>
    <property type="evidence" value="ECO:0007669"/>
    <property type="project" value="UniProtKB-ARBA"/>
</dbReference>
<evidence type="ECO:0000256" key="6">
    <source>
        <dbReference type="SAM" id="MobiDB-lite"/>
    </source>
</evidence>
<evidence type="ECO:0000256" key="4">
    <source>
        <dbReference type="ARBA" id="ARBA00023163"/>
    </source>
</evidence>
<proteinExistence type="predicted"/>
<evidence type="ECO:0000256" key="5">
    <source>
        <dbReference type="ARBA" id="ARBA00023242"/>
    </source>
</evidence>
<evidence type="ECO:0000256" key="1">
    <source>
        <dbReference type="ARBA" id="ARBA00004123"/>
    </source>
</evidence>
<sequence>MSQVKASPTAAQTQFALQQQQQLDQEQFSNTTSGPVHRIMTRRASRSAQSHSTIPIIVKTPAEPENNNNHANDNNININNNNEDDDNNNRNKEEDNDGDISMDPTTPIPTDNINSRMTTRSRSIDLNQSNNNITYGASSAEESSNTSSTSQITKKRRTKTIKGKTKTKNRKRGIKTSSLSPPITTATTTKRRNEESLRGSRRRNAKDNNNNNNGAETTQLDAVKLKKLAELDELEKTILDGTHDEYRERMAHAETKRLNEMKNAKLRRDLEEADIRFTFEAFRKAAYDQFYQCKAELRKRMINQVQAQIKRSEEEWHTPSHENTGLKQEEILDDITAARSKIYITEKNN</sequence>
<evidence type="ECO:0000256" key="2">
    <source>
        <dbReference type="ARBA" id="ARBA00022491"/>
    </source>
</evidence>
<feature type="region of interest" description="Disordered" evidence="6">
    <location>
        <begin position="1"/>
        <end position="36"/>
    </location>
</feature>
<keyword evidence="3" id="KW-0805">Transcription regulation</keyword>
<comment type="caution">
    <text evidence="7">The sequence shown here is derived from an EMBL/GenBank/DDBJ whole genome shotgun (WGS) entry which is preliminary data.</text>
</comment>
<comment type="subcellular location">
    <subcellularLocation>
        <location evidence="1">Nucleus</location>
    </subcellularLocation>
</comment>
<dbReference type="AlphaFoldDB" id="A0A8H7S193"/>
<dbReference type="Proteomes" id="UP000646827">
    <property type="component" value="Unassembled WGS sequence"/>
</dbReference>
<feature type="compositionally biased region" description="Polar residues" evidence="6">
    <location>
        <begin position="108"/>
        <end position="136"/>
    </location>
</feature>
<evidence type="ECO:0000313" key="7">
    <source>
        <dbReference type="EMBL" id="KAG2220834.1"/>
    </source>
</evidence>
<feature type="compositionally biased region" description="Low complexity" evidence="6">
    <location>
        <begin position="137"/>
        <end position="152"/>
    </location>
</feature>
<reference evidence="7 8" key="1">
    <citation type="submission" date="2020-12" db="EMBL/GenBank/DDBJ databases">
        <title>Metabolic potential, ecology and presence of endohyphal bacteria is reflected in genomic diversity of Mucoromycotina.</title>
        <authorList>
            <person name="Muszewska A."/>
            <person name="Okrasinska A."/>
            <person name="Steczkiewicz K."/>
            <person name="Drgas O."/>
            <person name="Orlowska M."/>
            <person name="Perlinska-Lenart U."/>
            <person name="Aleksandrzak-Piekarczyk T."/>
            <person name="Szatraj K."/>
            <person name="Zielenkiewicz U."/>
            <person name="Pilsyk S."/>
            <person name="Malc E."/>
            <person name="Mieczkowski P."/>
            <person name="Kruszewska J.S."/>
            <person name="Biernat P."/>
            <person name="Pawlowska J."/>
        </authorList>
    </citation>
    <scope>NUCLEOTIDE SEQUENCE [LARGE SCALE GENOMIC DNA]</scope>
    <source>
        <strain evidence="7 8">CBS 142.35</strain>
    </source>
</reference>
<keyword evidence="5" id="KW-0539">Nucleus</keyword>
<feature type="compositionally biased region" description="Low complexity" evidence="6">
    <location>
        <begin position="9"/>
        <end position="28"/>
    </location>
</feature>
<keyword evidence="4" id="KW-0804">Transcription</keyword>
<name>A0A8H7S193_9FUNG</name>
<organism evidence="7 8">
    <name type="scientific">Circinella minor</name>
    <dbReference type="NCBI Taxonomy" id="1195481"/>
    <lineage>
        <taxon>Eukaryota</taxon>
        <taxon>Fungi</taxon>
        <taxon>Fungi incertae sedis</taxon>
        <taxon>Mucoromycota</taxon>
        <taxon>Mucoromycotina</taxon>
        <taxon>Mucoromycetes</taxon>
        <taxon>Mucorales</taxon>
        <taxon>Lichtheimiaceae</taxon>
        <taxon>Circinella</taxon>
    </lineage>
</organism>
<accession>A0A8H7S193</accession>
<dbReference type="EMBL" id="JAEPRB010000128">
    <property type="protein sequence ID" value="KAG2220834.1"/>
    <property type="molecule type" value="Genomic_DNA"/>
</dbReference>
<feature type="compositionally biased region" description="Low complexity" evidence="6">
    <location>
        <begin position="65"/>
        <end position="81"/>
    </location>
</feature>